<keyword evidence="1" id="KW-0547">Nucleotide-binding</keyword>
<evidence type="ECO:0000313" key="5">
    <source>
        <dbReference type="EMBL" id="KAJ3091476.1"/>
    </source>
</evidence>
<name>A0AAD5SVB8_9FUNG</name>
<dbReference type="GO" id="GO:0016887">
    <property type="term" value="F:ATP hydrolysis activity"/>
    <property type="evidence" value="ECO:0007669"/>
    <property type="project" value="InterPro"/>
</dbReference>
<dbReference type="PROSITE" id="PS51379">
    <property type="entry name" value="4FE4S_FER_2"/>
    <property type="match status" value="1"/>
</dbReference>
<dbReference type="PROSITE" id="PS00211">
    <property type="entry name" value="ABC_TRANSPORTER_1"/>
    <property type="match status" value="1"/>
</dbReference>
<dbReference type="InterPro" id="IPR003593">
    <property type="entry name" value="AAA+_ATPase"/>
</dbReference>
<feature type="domain" description="ABC transporter" evidence="3">
    <location>
        <begin position="276"/>
        <end position="472"/>
    </location>
</feature>
<dbReference type="InterPro" id="IPR017900">
    <property type="entry name" value="4Fe4S_Fe_S_CS"/>
</dbReference>
<gene>
    <name evidence="5" type="primary">RLI1_2</name>
    <name evidence="5" type="ORF">HK100_007167</name>
</gene>
<evidence type="ECO:0000256" key="1">
    <source>
        <dbReference type="ARBA" id="ARBA00022741"/>
    </source>
</evidence>
<dbReference type="InterPro" id="IPR017896">
    <property type="entry name" value="4Fe4S_Fe-S-bd"/>
</dbReference>
<dbReference type="InterPro" id="IPR027417">
    <property type="entry name" value="P-loop_NTPase"/>
</dbReference>
<dbReference type="InterPro" id="IPR017871">
    <property type="entry name" value="ABC_transporter-like_CS"/>
</dbReference>
<dbReference type="Pfam" id="PF00005">
    <property type="entry name" value="ABC_tran"/>
    <property type="match status" value="2"/>
</dbReference>
<protein>
    <submittedName>
        <fullName evidence="5">Fe-S cluster-binding ribosome biosynthesis protein</fullName>
    </submittedName>
</protein>
<evidence type="ECO:0000259" key="3">
    <source>
        <dbReference type="PROSITE" id="PS50893"/>
    </source>
</evidence>
<dbReference type="SUPFAM" id="SSF54862">
    <property type="entry name" value="4Fe-4S ferredoxins"/>
    <property type="match status" value="1"/>
</dbReference>
<organism evidence="5 6">
    <name type="scientific">Physocladia obscura</name>
    <dbReference type="NCBI Taxonomy" id="109957"/>
    <lineage>
        <taxon>Eukaryota</taxon>
        <taxon>Fungi</taxon>
        <taxon>Fungi incertae sedis</taxon>
        <taxon>Chytridiomycota</taxon>
        <taxon>Chytridiomycota incertae sedis</taxon>
        <taxon>Chytridiomycetes</taxon>
        <taxon>Chytridiales</taxon>
        <taxon>Chytriomycetaceae</taxon>
        <taxon>Physocladia</taxon>
    </lineage>
</organism>
<dbReference type="Proteomes" id="UP001211907">
    <property type="component" value="Unassembled WGS sequence"/>
</dbReference>
<keyword evidence="6" id="KW-1185">Reference proteome</keyword>
<dbReference type="EMBL" id="JADGJH010003367">
    <property type="protein sequence ID" value="KAJ3091476.1"/>
    <property type="molecule type" value="Genomic_DNA"/>
</dbReference>
<dbReference type="SMART" id="SM00382">
    <property type="entry name" value="AAA"/>
    <property type="match status" value="2"/>
</dbReference>
<feature type="domain" description="4Fe-4S ferredoxin-type" evidence="4">
    <location>
        <begin position="13"/>
        <end position="42"/>
    </location>
</feature>
<evidence type="ECO:0000256" key="2">
    <source>
        <dbReference type="ARBA" id="ARBA00022840"/>
    </source>
</evidence>
<evidence type="ECO:0000259" key="4">
    <source>
        <dbReference type="PROSITE" id="PS51379"/>
    </source>
</evidence>
<dbReference type="AlphaFoldDB" id="A0AAD5SVB8"/>
<comment type="caution">
    <text evidence="5">The sequence shown here is derived from an EMBL/GenBank/DDBJ whole genome shotgun (WGS) entry which is preliminary data.</text>
</comment>
<dbReference type="SUPFAM" id="SSF52540">
    <property type="entry name" value="P-loop containing nucleoside triphosphate hydrolases"/>
    <property type="match status" value="2"/>
</dbReference>
<dbReference type="InterPro" id="IPR013283">
    <property type="entry name" value="RLI1"/>
</dbReference>
<evidence type="ECO:0000313" key="6">
    <source>
        <dbReference type="Proteomes" id="UP001211907"/>
    </source>
</evidence>
<dbReference type="Gene3D" id="3.40.50.300">
    <property type="entry name" value="P-loop containing nucleotide triphosphate hydrolases"/>
    <property type="match status" value="2"/>
</dbReference>
<dbReference type="InterPro" id="IPR003439">
    <property type="entry name" value="ABC_transporter-like_ATP-bd"/>
</dbReference>
<dbReference type="PROSITE" id="PS50893">
    <property type="entry name" value="ABC_TRANSPORTER_2"/>
    <property type="match status" value="2"/>
</dbReference>
<dbReference type="Pfam" id="PF00037">
    <property type="entry name" value="Fer4"/>
    <property type="match status" value="1"/>
</dbReference>
<sequence length="472" mass="52913">MGKLCIEVDVNSKIAFLSEELCIGCGICVKKCPFEAIHIVNLPTNLEKEVTHRYSANTFKLHRLPVSRFGQVLGLVGTNGIGKRALKILAGKSKLNLGRYDTILLLLSSHNSIPKAVKGIVQGLLNKKSQNNNLDYVIENLDLTGVLERDIENLSGGELQRFAIGFAAILKADVYMFDEPSSYLDVKQRLKAAKVIRSLLNPTSYVVVVEHRLSLLDYLSDYICVLYEMPSVYGVVTLPFSVREGINIFLDGKVPTENLRFRDESLTFRLAETAEVQEQDKHRRFKYPHMTKDLGQCHLKVQEGGFTDSEIIVMLGENGTGKTTFVRMLAGLLPPDETSDYLPEMNVSYPKFPGTVRMLLLKKIKAAFMPQQFQTDVVKPLQIDSIIDQEVTSLSGGELQRVTIVLCLGAPADVYLIDEPSAYLDSEQRIITSKVIKKFIFHSRKTAFIVEHDFIMATYLADRVIVYDGEPI</sequence>
<dbReference type="PROSITE" id="PS00198">
    <property type="entry name" value="4FE4S_FER_1"/>
    <property type="match status" value="1"/>
</dbReference>
<dbReference type="PANTHER" id="PTHR19248">
    <property type="entry name" value="ATP-BINDING TRANSPORT PROTEIN-RELATED"/>
    <property type="match status" value="1"/>
</dbReference>
<feature type="domain" description="ABC transporter" evidence="3">
    <location>
        <begin position="37"/>
        <end position="253"/>
    </location>
</feature>
<reference evidence="5" key="1">
    <citation type="submission" date="2020-05" db="EMBL/GenBank/DDBJ databases">
        <title>Phylogenomic resolution of chytrid fungi.</title>
        <authorList>
            <person name="Stajich J.E."/>
            <person name="Amses K."/>
            <person name="Simmons R."/>
            <person name="Seto K."/>
            <person name="Myers J."/>
            <person name="Bonds A."/>
            <person name="Quandt C.A."/>
            <person name="Barry K."/>
            <person name="Liu P."/>
            <person name="Grigoriev I."/>
            <person name="Longcore J.E."/>
            <person name="James T.Y."/>
        </authorList>
    </citation>
    <scope>NUCLEOTIDE SEQUENCE</scope>
    <source>
        <strain evidence="5">JEL0513</strain>
    </source>
</reference>
<keyword evidence="2" id="KW-0067">ATP-binding</keyword>
<dbReference type="PRINTS" id="PR01868">
    <property type="entry name" value="ABCEFAMILY"/>
</dbReference>
<dbReference type="GO" id="GO:0005524">
    <property type="term" value="F:ATP binding"/>
    <property type="evidence" value="ECO:0007669"/>
    <property type="project" value="UniProtKB-KW"/>
</dbReference>
<proteinExistence type="predicted"/>
<accession>A0AAD5SVB8</accession>